<feature type="transmembrane region" description="Helical" evidence="1">
    <location>
        <begin position="59"/>
        <end position="79"/>
    </location>
</feature>
<feature type="transmembrane region" description="Helical" evidence="1">
    <location>
        <begin position="91"/>
        <end position="118"/>
    </location>
</feature>
<feature type="transmembrane region" description="Helical" evidence="1">
    <location>
        <begin position="180"/>
        <end position="200"/>
    </location>
</feature>
<sequence>MLKIEMIMIIIYIKEMRDEQMHRSSRLTAKDFISIGLFSILIYIVNAIVSMVLSPAVFVAMPLISGICLFFSATVYLLLAIRVGKRGTLFLMAVVTGIIYTLMGVALMLPFFAAAGLIGEITLLPGNGTQYRQIKRQAIAYASYGALFGMGAFVTIYTLGSSYFEKVNYPQALIERTIEFAYSPSWMISGLVFSFVFAWLGSIFSTRLLQKHFVKAGYITHQ</sequence>
<dbReference type="Pfam" id="PF09605">
    <property type="entry name" value="Trep_Strep"/>
    <property type="match status" value="1"/>
</dbReference>
<keyword evidence="3" id="KW-1185">Reference proteome</keyword>
<accession>A0ABT4X7S4</accession>
<evidence type="ECO:0000256" key="1">
    <source>
        <dbReference type="SAM" id="Phobius"/>
    </source>
</evidence>
<name>A0ABT4X7S4_9BACI</name>
<dbReference type="NCBIfam" id="TIGR02185">
    <property type="entry name" value="Trep_Strep"/>
    <property type="match status" value="1"/>
</dbReference>
<keyword evidence="1" id="KW-0812">Transmembrane</keyword>
<comment type="caution">
    <text evidence="2">The sequence shown here is derived from an EMBL/GenBank/DDBJ whole genome shotgun (WGS) entry which is preliminary data.</text>
</comment>
<dbReference type="Proteomes" id="UP001211894">
    <property type="component" value="Unassembled WGS sequence"/>
</dbReference>
<reference evidence="2 3" key="1">
    <citation type="submission" date="2023-01" db="EMBL/GenBank/DDBJ databases">
        <title>Bacillus changyiensis sp. nov., isolated from a coastal deposit.</title>
        <authorList>
            <person name="Xiao G."/>
            <person name="Lai Q."/>
            <person name="Hu Z."/>
            <person name="Shao Z."/>
        </authorList>
    </citation>
    <scope>NUCLEOTIDE SEQUENCE [LARGE SCALE GENOMIC DNA]</scope>
    <source>
        <strain evidence="2 3">CLL-7-23</strain>
    </source>
</reference>
<proteinExistence type="predicted"/>
<dbReference type="EMBL" id="JAQKAB010000015">
    <property type="protein sequence ID" value="MDA7028340.1"/>
    <property type="molecule type" value="Genomic_DNA"/>
</dbReference>
<organism evidence="2 3">
    <name type="scientific">Bacillus changyiensis</name>
    <dbReference type="NCBI Taxonomy" id="3004103"/>
    <lineage>
        <taxon>Bacteria</taxon>
        <taxon>Bacillati</taxon>
        <taxon>Bacillota</taxon>
        <taxon>Bacilli</taxon>
        <taxon>Bacillales</taxon>
        <taxon>Bacillaceae</taxon>
        <taxon>Bacillus</taxon>
    </lineage>
</organism>
<keyword evidence="1" id="KW-1133">Transmembrane helix</keyword>
<keyword evidence="1" id="KW-0472">Membrane</keyword>
<protein>
    <submittedName>
        <fullName evidence="2">MptD family putative ECF transporter S component</fullName>
    </submittedName>
</protein>
<evidence type="ECO:0000313" key="3">
    <source>
        <dbReference type="Proteomes" id="UP001211894"/>
    </source>
</evidence>
<dbReference type="RefSeq" id="WP_271342149.1">
    <property type="nucleotide sequence ID" value="NZ_JAQKAB010000015.1"/>
</dbReference>
<evidence type="ECO:0000313" key="2">
    <source>
        <dbReference type="EMBL" id="MDA7028340.1"/>
    </source>
</evidence>
<feature type="transmembrane region" description="Helical" evidence="1">
    <location>
        <begin position="32"/>
        <end position="53"/>
    </location>
</feature>
<gene>
    <name evidence="2" type="ORF">PJ311_17505</name>
</gene>
<feature type="transmembrane region" description="Helical" evidence="1">
    <location>
        <begin position="138"/>
        <end position="159"/>
    </location>
</feature>
<dbReference type="InterPro" id="IPR011733">
    <property type="entry name" value="CHP02185_IM"/>
</dbReference>